<evidence type="ECO:0000313" key="3">
    <source>
        <dbReference type="Proteomes" id="UP001321047"/>
    </source>
</evidence>
<organism evidence="2 3">
    <name type="scientific">Natronosalvus hydrolyticus</name>
    <dbReference type="NCBI Taxonomy" id="2979988"/>
    <lineage>
        <taxon>Archaea</taxon>
        <taxon>Methanobacteriati</taxon>
        <taxon>Methanobacteriota</taxon>
        <taxon>Stenosarchaea group</taxon>
        <taxon>Halobacteria</taxon>
        <taxon>Halobacteriales</taxon>
        <taxon>Natrialbaceae</taxon>
        <taxon>Natronosalvus</taxon>
    </lineage>
</organism>
<gene>
    <name evidence="2" type="ORF">OB919_09395</name>
</gene>
<feature type="compositionally biased region" description="Polar residues" evidence="1">
    <location>
        <begin position="72"/>
        <end position="81"/>
    </location>
</feature>
<sequence length="95" mass="10760">MSEARASIRDLPPSAKLVYFVLEHHDRMTQQELAAETMLPDRTVRHALDRLESVDSIDREISFRDARQSLYSLTRSNTQPGDVSGGLEDTDTRVS</sequence>
<dbReference type="AlphaFoldDB" id="A0AAP2Z7W8"/>
<accession>A0AAP2Z7W8</accession>
<reference evidence="2 3" key="1">
    <citation type="submission" date="2022-09" db="EMBL/GenBank/DDBJ databases">
        <title>Enrichment on poylsaccharides allowed isolation of novel metabolic and taxonomic groups of Haloarchaea.</title>
        <authorList>
            <person name="Sorokin D.Y."/>
            <person name="Elcheninov A.G."/>
            <person name="Khizhniak T.V."/>
            <person name="Kolganova T.V."/>
            <person name="Kublanov I.V."/>
        </authorList>
    </citation>
    <scope>NUCLEOTIDE SEQUENCE [LARGE SCALE GENOMIC DNA]</scope>
    <source>
        <strain evidence="2 3">AArc-curdl1</strain>
    </source>
</reference>
<comment type="caution">
    <text evidence="2">The sequence shown here is derived from an EMBL/GenBank/DDBJ whole genome shotgun (WGS) entry which is preliminary data.</text>
</comment>
<name>A0AAP2Z7W8_9EURY</name>
<protein>
    <submittedName>
        <fullName evidence="2">MarR family winged helix-turn-helix transcriptional regulator</fullName>
    </submittedName>
</protein>
<proteinExistence type="predicted"/>
<evidence type="ECO:0000256" key="1">
    <source>
        <dbReference type="SAM" id="MobiDB-lite"/>
    </source>
</evidence>
<dbReference type="Proteomes" id="UP001321047">
    <property type="component" value="Unassembled WGS sequence"/>
</dbReference>
<dbReference type="EMBL" id="JAOPJZ010000006">
    <property type="protein sequence ID" value="MCU4752196.1"/>
    <property type="molecule type" value="Genomic_DNA"/>
</dbReference>
<feature type="region of interest" description="Disordered" evidence="1">
    <location>
        <begin position="72"/>
        <end position="95"/>
    </location>
</feature>
<evidence type="ECO:0000313" key="2">
    <source>
        <dbReference type="EMBL" id="MCU4752196.1"/>
    </source>
</evidence>
<dbReference type="RefSeq" id="WP_342808540.1">
    <property type="nucleotide sequence ID" value="NZ_JAOPJZ010000006.1"/>
</dbReference>
<dbReference type="InterPro" id="IPR036388">
    <property type="entry name" value="WH-like_DNA-bd_sf"/>
</dbReference>
<dbReference type="SUPFAM" id="SSF46785">
    <property type="entry name" value="Winged helix' DNA-binding domain"/>
    <property type="match status" value="1"/>
</dbReference>
<dbReference type="InterPro" id="IPR036390">
    <property type="entry name" value="WH_DNA-bd_sf"/>
</dbReference>
<keyword evidence="3" id="KW-1185">Reference proteome</keyword>
<dbReference type="Gene3D" id="1.10.10.10">
    <property type="entry name" value="Winged helix-like DNA-binding domain superfamily/Winged helix DNA-binding domain"/>
    <property type="match status" value="1"/>
</dbReference>